<proteinExistence type="predicted"/>
<dbReference type="RefSeq" id="WP_138185456.1">
    <property type="nucleotide sequence ID" value="NZ_LS992241.1"/>
</dbReference>
<evidence type="ECO:0008006" key="4">
    <source>
        <dbReference type="Google" id="ProtNLM"/>
    </source>
</evidence>
<keyword evidence="1" id="KW-0812">Transmembrane</keyword>
<dbReference type="AlphaFoldDB" id="A0A383RAI3"/>
<gene>
    <name evidence="2" type="ORF">PBLR_11761</name>
</gene>
<keyword evidence="1" id="KW-0472">Membrane</keyword>
<name>A0A383RAI3_PAEAL</name>
<evidence type="ECO:0000313" key="2">
    <source>
        <dbReference type="EMBL" id="SYX83339.1"/>
    </source>
</evidence>
<keyword evidence="1" id="KW-1133">Transmembrane helix</keyword>
<reference evidence="3" key="1">
    <citation type="submission" date="2018-08" db="EMBL/GenBank/DDBJ databases">
        <authorList>
            <person name="Chevrot R."/>
        </authorList>
    </citation>
    <scope>NUCLEOTIDE SEQUENCE [LARGE SCALE GENOMIC DNA]</scope>
</reference>
<dbReference type="EMBL" id="LS992241">
    <property type="protein sequence ID" value="SYX83339.1"/>
    <property type="molecule type" value="Genomic_DNA"/>
</dbReference>
<protein>
    <recommendedName>
        <fullName evidence="4">DUF3919 family protein</fullName>
    </recommendedName>
</protein>
<dbReference type="InterPro" id="IPR025031">
    <property type="entry name" value="DUF3919"/>
</dbReference>
<sequence length="274" mass="31223">MNKMLRNAFLFGGVILVLMIAGYYLNEQVYQEVGLIYDKHEVLQKVSDSLPVQATIFHGKWGTLQVNDEVSLHAFVSYVDRIKQQYEPKQIMTARDEGQAMFSGRIRYLNGSEQAFSLENTLTLGKWSYGPGHETPMLSAMQTQLLSLFYTPEHYAEFIRSSKELTYRIGGIQGSLQDDEKGYLVSQISQASEIKDPIEMKQLLLLRKQKPLAYITAFKQDNEMLNDRNNLLHMVVNADYVVMEYMGDDNGNSIYLRTKLGSLLHGKNIGAQSK</sequence>
<dbReference type="Pfam" id="PF13057">
    <property type="entry name" value="DUF3919"/>
    <property type="match status" value="1"/>
</dbReference>
<dbReference type="Proteomes" id="UP000304148">
    <property type="component" value="Chromosome"/>
</dbReference>
<organism evidence="2 3">
    <name type="scientific">Paenibacillus alvei</name>
    <name type="common">Bacillus alvei</name>
    <dbReference type="NCBI Taxonomy" id="44250"/>
    <lineage>
        <taxon>Bacteria</taxon>
        <taxon>Bacillati</taxon>
        <taxon>Bacillota</taxon>
        <taxon>Bacilli</taxon>
        <taxon>Bacillales</taxon>
        <taxon>Paenibacillaceae</taxon>
        <taxon>Paenibacillus</taxon>
    </lineage>
</organism>
<accession>A0A383RAI3</accession>
<feature type="transmembrane region" description="Helical" evidence="1">
    <location>
        <begin position="7"/>
        <end position="25"/>
    </location>
</feature>
<evidence type="ECO:0000256" key="1">
    <source>
        <dbReference type="SAM" id="Phobius"/>
    </source>
</evidence>
<evidence type="ECO:0000313" key="3">
    <source>
        <dbReference type="Proteomes" id="UP000304148"/>
    </source>
</evidence>